<evidence type="ECO:0000256" key="2">
    <source>
        <dbReference type="ARBA" id="ARBA00022692"/>
    </source>
</evidence>
<feature type="transmembrane region" description="Helical" evidence="9">
    <location>
        <begin position="135"/>
        <end position="168"/>
    </location>
</feature>
<evidence type="ECO:0000256" key="8">
    <source>
        <dbReference type="PROSITE-ProRule" id="PRU00175"/>
    </source>
</evidence>
<comment type="caution">
    <text evidence="11">The sequence shown here is derived from an EMBL/GenBank/DDBJ whole genome shotgun (WGS) entry which is preliminary data.</text>
</comment>
<feature type="domain" description="RING-type" evidence="10">
    <location>
        <begin position="208"/>
        <end position="251"/>
    </location>
</feature>
<gene>
    <name evidence="11" type="ORF">ECRASSUSDP1_LOCUS13734</name>
</gene>
<dbReference type="InterPro" id="IPR013083">
    <property type="entry name" value="Znf_RING/FYVE/PHD"/>
</dbReference>
<evidence type="ECO:0000313" key="12">
    <source>
        <dbReference type="Proteomes" id="UP001295684"/>
    </source>
</evidence>
<organism evidence="11 12">
    <name type="scientific">Euplotes crassus</name>
    <dbReference type="NCBI Taxonomy" id="5936"/>
    <lineage>
        <taxon>Eukaryota</taxon>
        <taxon>Sar</taxon>
        <taxon>Alveolata</taxon>
        <taxon>Ciliophora</taxon>
        <taxon>Intramacronucleata</taxon>
        <taxon>Spirotrichea</taxon>
        <taxon>Hypotrichia</taxon>
        <taxon>Euplotida</taxon>
        <taxon>Euplotidae</taxon>
        <taxon>Moneuplotes</taxon>
    </lineage>
</organism>
<keyword evidence="4 8" id="KW-0863">Zinc-finger</keyword>
<evidence type="ECO:0000256" key="1">
    <source>
        <dbReference type="ARBA" id="ARBA00004370"/>
    </source>
</evidence>
<feature type="transmembrane region" description="Helical" evidence="9">
    <location>
        <begin position="34"/>
        <end position="55"/>
    </location>
</feature>
<dbReference type="PROSITE" id="PS50089">
    <property type="entry name" value="ZF_RING_2"/>
    <property type="match status" value="1"/>
</dbReference>
<dbReference type="Gene3D" id="3.30.40.10">
    <property type="entry name" value="Zinc/RING finger domain, C3HC4 (zinc finger)"/>
    <property type="match status" value="1"/>
</dbReference>
<comment type="subcellular location">
    <subcellularLocation>
        <location evidence="1">Membrane</location>
    </subcellularLocation>
</comment>
<evidence type="ECO:0000259" key="10">
    <source>
        <dbReference type="PROSITE" id="PS50089"/>
    </source>
</evidence>
<evidence type="ECO:0000256" key="5">
    <source>
        <dbReference type="ARBA" id="ARBA00022833"/>
    </source>
</evidence>
<dbReference type="GO" id="GO:0008270">
    <property type="term" value="F:zinc ion binding"/>
    <property type="evidence" value="ECO:0007669"/>
    <property type="project" value="UniProtKB-KW"/>
</dbReference>
<dbReference type="PANTHER" id="PTHR46539">
    <property type="entry name" value="E3 UBIQUITIN-PROTEIN LIGASE ATL42"/>
    <property type="match status" value="1"/>
</dbReference>
<proteinExistence type="predicted"/>
<feature type="transmembrane region" description="Helical" evidence="9">
    <location>
        <begin position="102"/>
        <end position="123"/>
    </location>
</feature>
<accession>A0AAD1UNZ9</accession>
<dbReference type="SUPFAM" id="SSF57850">
    <property type="entry name" value="RING/U-box"/>
    <property type="match status" value="1"/>
</dbReference>
<dbReference type="EMBL" id="CAMPGE010013690">
    <property type="protein sequence ID" value="CAI2372404.1"/>
    <property type="molecule type" value="Genomic_DNA"/>
</dbReference>
<keyword evidence="5" id="KW-0862">Zinc</keyword>
<name>A0AAD1UNZ9_EUPCR</name>
<evidence type="ECO:0000313" key="11">
    <source>
        <dbReference type="EMBL" id="CAI2372404.1"/>
    </source>
</evidence>
<evidence type="ECO:0000256" key="3">
    <source>
        <dbReference type="ARBA" id="ARBA00022723"/>
    </source>
</evidence>
<dbReference type="InterPro" id="IPR001841">
    <property type="entry name" value="Znf_RING"/>
</dbReference>
<keyword evidence="6 9" id="KW-1133">Transmembrane helix</keyword>
<evidence type="ECO:0000256" key="9">
    <source>
        <dbReference type="SAM" id="Phobius"/>
    </source>
</evidence>
<dbReference type="Proteomes" id="UP001295684">
    <property type="component" value="Unassembled WGS sequence"/>
</dbReference>
<dbReference type="PANTHER" id="PTHR46539:SF1">
    <property type="entry name" value="E3 UBIQUITIN-PROTEIN LIGASE ATL42"/>
    <property type="match status" value="1"/>
</dbReference>
<sequence length="269" mass="31229">MEVEENQNQQQEEVRAEEDNHNWVTDFQNYRKNFFKNLCCSMTGFVAMVVCIIIAGSGTCGGNTKAVVYAALIIKFTFAVPIEILYMFLIYKRICKSTNIGLIKLILMFLFLSWYIYIIVSFFSSDNDCHDQQRALYVAHFILLIESFLMLLFVTFLSILICCVIICLCRHQQLKKKENRKNRRLKDVLLNAVNLQLNLDDLNEDDQCAICLEEFNEDDNILRLPCDQRHHFHSTCIGDWCSRKATCPLCKVEFDKDKIKSVKVGSLNS</sequence>
<evidence type="ECO:0000256" key="7">
    <source>
        <dbReference type="ARBA" id="ARBA00023136"/>
    </source>
</evidence>
<keyword evidence="3" id="KW-0479">Metal-binding</keyword>
<evidence type="ECO:0000256" key="4">
    <source>
        <dbReference type="ARBA" id="ARBA00022771"/>
    </source>
</evidence>
<protein>
    <recommendedName>
        <fullName evidence="10">RING-type domain-containing protein</fullName>
    </recommendedName>
</protein>
<dbReference type="AlphaFoldDB" id="A0AAD1UNZ9"/>
<reference evidence="11" key="1">
    <citation type="submission" date="2023-07" db="EMBL/GenBank/DDBJ databases">
        <authorList>
            <consortium name="AG Swart"/>
            <person name="Singh M."/>
            <person name="Singh A."/>
            <person name="Seah K."/>
            <person name="Emmerich C."/>
        </authorList>
    </citation>
    <scope>NUCLEOTIDE SEQUENCE</scope>
    <source>
        <strain evidence="11">DP1</strain>
    </source>
</reference>
<dbReference type="Pfam" id="PF13639">
    <property type="entry name" value="zf-RING_2"/>
    <property type="match status" value="1"/>
</dbReference>
<dbReference type="GO" id="GO:0016020">
    <property type="term" value="C:membrane"/>
    <property type="evidence" value="ECO:0007669"/>
    <property type="project" value="UniProtKB-SubCell"/>
</dbReference>
<keyword evidence="12" id="KW-1185">Reference proteome</keyword>
<keyword evidence="2 9" id="KW-0812">Transmembrane</keyword>
<evidence type="ECO:0000256" key="6">
    <source>
        <dbReference type="ARBA" id="ARBA00022989"/>
    </source>
</evidence>
<dbReference type="SMART" id="SM00184">
    <property type="entry name" value="RING"/>
    <property type="match status" value="1"/>
</dbReference>
<keyword evidence="7 9" id="KW-0472">Membrane</keyword>
<feature type="transmembrane region" description="Helical" evidence="9">
    <location>
        <begin position="67"/>
        <end position="90"/>
    </location>
</feature>